<feature type="region of interest" description="Disordered" evidence="5">
    <location>
        <begin position="168"/>
        <end position="201"/>
    </location>
</feature>
<gene>
    <name evidence="8" type="ORF">LSH36_1097g00005</name>
</gene>
<dbReference type="SMART" id="SM00297">
    <property type="entry name" value="BROMO"/>
    <property type="match status" value="1"/>
</dbReference>
<keyword evidence="2 4" id="KW-0103">Bromodomain</keyword>
<feature type="domain" description="ENT" evidence="7">
    <location>
        <begin position="53"/>
        <end position="137"/>
    </location>
</feature>
<keyword evidence="9" id="KW-1185">Reference proteome</keyword>
<evidence type="ECO:0000259" key="7">
    <source>
        <dbReference type="PROSITE" id="PS51138"/>
    </source>
</evidence>
<protein>
    <submittedName>
        <fullName evidence="8">Uncharacterized protein</fullName>
    </submittedName>
</protein>
<dbReference type="PANTHER" id="PTHR16500">
    <property type="entry name" value="BRCA2-INTERACTING TRANSCRIPTIONAL REPRESSOR EMSY"/>
    <property type="match status" value="1"/>
</dbReference>
<dbReference type="SUPFAM" id="SSF47370">
    <property type="entry name" value="Bromodomain"/>
    <property type="match status" value="1"/>
</dbReference>
<dbReference type="GO" id="GO:0005654">
    <property type="term" value="C:nucleoplasm"/>
    <property type="evidence" value="ECO:0007669"/>
    <property type="project" value="TreeGrafter"/>
</dbReference>
<dbReference type="InterPro" id="IPR005491">
    <property type="entry name" value="ENT_dom"/>
</dbReference>
<evidence type="ECO:0000256" key="4">
    <source>
        <dbReference type="PROSITE-ProRule" id="PRU00035"/>
    </source>
</evidence>
<dbReference type="Proteomes" id="UP001208570">
    <property type="component" value="Unassembled WGS sequence"/>
</dbReference>
<evidence type="ECO:0000256" key="5">
    <source>
        <dbReference type="SAM" id="MobiDB-lite"/>
    </source>
</evidence>
<dbReference type="Gene3D" id="1.10.1240.40">
    <property type="entry name" value="ENT domain"/>
    <property type="match status" value="1"/>
</dbReference>
<dbReference type="SMART" id="SM01191">
    <property type="entry name" value="ENT"/>
    <property type="match status" value="1"/>
</dbReference>
<dbReference type="InterPro" id="IPR033482">
    <property type="entry name" value="EMSY"/>
</dbReference>
<dbReference type="PROSITE" id="PS50014">
    <property type="entry name" value="BROMODOMAIN_2"/>
    <property type="match status" value="1"/>
</dbReference>
<dbReference type="GO" id="GO:0006355">
    <property type="term" value="P:regulation of DNA-templated transcription"/>
    <property type="evidence" value="ECO:0007669"/>
    <property type="project" value="InterPro"/>
</dbReference>
<dbReference type="CDD" id="cd04369">
    <property type="entry name" value="Bromodomain"/>
    <property type="match status" value="1"/>
</dbReference>
<evidence type="ECO:0000256" key="1">
    <source>
        <dbReference type="ARBA" id="ARBA00004123"/>
    </source>
</evidence>
<feature type="region of interest" description="Disordered" evidence="5">
    <location>
        <begin position="651"/>
        <end position="674"/>
    </location>
</feature>
<evidence type="ECO:0000313" key="9">
    <source>
        <dbReference type="Proteomes" id="UP001208570"/>
    </source>
</evidence>
<dbReference type="PROSITE" id="PS51138">
    <property type="entry name" value="ENT"/>
    <property type="match status" value="1"/>
</dbReference>
<sequence>MIWVCRVPRLSNSTLGCRPLGIRHSLYESARHTSIMCSTNNWPLLLDLTKEESKRVLRNLELEAYASIVSAFRAQGDLNKQKKKLLQEIQHVLSISTERHRAEIRRAVNDEKLATVADCIAGPDISSEWHIEGRRLVPIMPRLVPQTAFTMTADNIANQQAVKNLSMPAPAATGNKDRSLTPKASINMTTPPSGRTIRAASPAASGSNVLVLPSGMSIHIKEDGLVSSEKEASMKQVQYVTSADNQTGTRPAASSISTMARVPVPTVSRVPVPVASRVPIPAVVPQTASPQTASAVKISVAKSPIRHHSVTTTASGQKVIIVSSTMSGSTTGTISSVTQAGSSYIQRAVSAIPVVKSSMSTPVTTTVNTVMYSKSSVMPATASVSTVELPVGRTNVITVSSTPSVSGGSAISLTPVYQQSLSTVGGVTPRPRVRTITARPRAPYHSGRATAHTINVPQAMTPSSQSVHIRPSSTISTKPTIHIKQEGSMKIITQGSPSTAGRILPKPTGSQLLVVTTSASSITMVAKTATAGSGTATATHIQGGKVLNISASGSRILATSSPRTSGAGVVTVNPKTLQLTTVKGPNTASRLTNPVTGTKPNVIVVQKAQPKKSIGTPTTPTVQVARTVSSLGSPFEKELVSFLQRQGPVSKDSLQQRSILDRRTGRTTIGDGQPRRHVVVRQKSLDGSQVRRVTLPSGSKSSILAGLMQAVGLSAENLTTIENNAVSLEDSRAVASITPNEENKDSTTSGQSNRWLEHGVQGSQDSTIKVITSGSVDSSAIKALLDLQAGSSHGIKVQGPRGLSTLQLSSLQGEEIMLEPMPSEDRPQSPDLQIVDTSGLDDTPTTHARVVQHRTTVKQIQKVHVLDEAGNSVQVQIANPEELNQLTNVPGSSSPQQIVGEIDPRTGFLHTSTGAEPPPSSMQMGEEVTIQVISSEDHEAEKAAMLNKTGVTKTIILSTSGEKPVTTVPLQTTSSISDPDGVAMNNCTPATSAEKLDFLSSALNQAQIDLDSYHYVDEDSEKSQQVVTSGDGVEQQPVTLVSILNRPSGASMSESNVMLESPVEQSEQATQIQLLSHQDNVQDLQGNLPASTPVAIGNRLVAKLTTNHSRPALVSRPRTHLIPIKDVDKRTTSTIHIIKSGSYSSGSVDQLATVPVSANVSITAEKSQFDASNMNIDELSSQQNMDSDLSSEDILVTSNCSDNQLDPGASVRLSKRKRKPPPAADEIHSPTQANWTKTAASVLQKVMRVRGAYKEKGEMNAASWFTQPVDAREVPDYYEIIENPMDFATIKRKLEASQYSDLEEFHADMLLVRDNCHRYNPPGTDVRRDCDEVFSFYVQEYERNLQNCHHVSITNSCASSVSSPTGKRLRLEPGTVCP</sequence>
<evidence type="ECO:0000256" key="2">
    <source>
        <dbReference type="ARBA" id="ARBA00023117"/>
    </source>
</evidence>
<organism evidence="8 9">
    <name type="scientific">Paralvinella palmiformis</name>
    <dbReference type="NCBI Taxonomy" id="53620"/>
    <lineage>
        <taxon>Eukaryota</taxon>
        <taxon>Metazoa</taxon>
        <taxon>Spiralia</taxon>
        <taxon>Lophotrochozoa</taxon>
        <taxon>Annelida</taxon>
        <taxon>Polychaeta</taxon>
        <taxon>Sedentaria</taxon>
        <taxon>Canalipalpata</taxon>
        <taxon>Terebellida</taxon>
        <taxon>Terebelliformia</taxon>
        <taxon>Alvinellidae</taxon>
        <taxon>Paralvinella</taxon>
    </lineage>
</organism>
<dbReference type="InterPro" id="IPR036427">
    <property type="entry name" value="Bromodomain-like_sf"/>
</dbReference>
<comment type="caution">
    <text evidence="8">The sequence shown here is derived from an EMBL/GenBank/DDBJ whole genome shotgun (WGS) entry which is preliminary data.</text>
</comment>
<dbReference type="Pfam" id="PF00439">
    <property type="entry name" value="Bromodomain"/>
    <property type="match status" value="1"/>
</dbReference>
<evidence type="ECO:0000259" key="6">
    <source>
        <dbReference type="PROSITE" id="PS50014"/>
    </source>
</evidence>
<dbReference type="EMBL" id="JAODUP010001097">
    <property type="protein sequence ID" value="KAK2141441.1"/>
    <property type="molecule type" value="Genomic_DNA"/>
</dbReference>
<accession>A0AAD9IVM3</accession>
<comment type="subcellular location">
    <subcellularLocation>
        <location evidence="1">Nucleus</location>
    </subcellularLocation>
</comment>
<feature type="region of interest" description="Disordered" evidence="5">
    <location>
        <begin position="1199"/>
        <end position="1230"/>
    </location>
</feature>
<keyword evidence="3" id="KW-0539">Nucleus</keyword>
<dbReference type="PRINTS" id="PR00503">
    <property type="entry name" value="BROMODOMAIN"/>
</dbReference>
<evidence type="ECO:0000313" key="8">
    <source>
        <dbReference type="EMBL" id="KAK2141441.1"/>
    </source>
</evidence>
<dbReference type="Pfam" id="PF03735">
    <property type="entry name" value="ENT"/>
    <property type="match status" value="1"/>
</dbReference>
<dbReference type="Gene3D" id="1.20.920.10">
    <property type="entry name" value="Bromodomain-like"/>
    <property type="match status" value="1"/>
</dbReference>
<dbReference type="InterPro" id="IPR001487">
    <property type="entry name" value="Bromodomain"/>
</dbReference>
<dbReference type="SUPFAM" id="SSF158639">
    <property type="entry name" value="ENT-like"/>
    <property type="match status" value="1"/>
</dbReference>
<dbReference type="InterPro" id="IPR036142">
    <property type="entry name" value="ENT_dom-like_sf"/>
</dbReference>
<reference evidence="8" key="1">
    <citation type="journal article" date="2023" name="Mol. Biol. Evol.">
        <title>Third-Generation Sequencing Reveals the Adaptive Role of the Epigenome in Three Deep-Sea Polychaetes.</title>
        <authorList>
            <person name="Perez M."/>
            <person name="Aroh O."/>
            <person name="Sun Y."/>
            <person name="Lan Y."/>
            <person name="Juniper S.K."/>
            <person name="Young C.R."/>
            <person name="Angers B."/>
            <person name="Qian P.Y."/>
        </authorList>
    </citation>
    <scope>NUCLEOTIDE SEQUENCE</scope>
    <source>
        <strain evidence="8">P08H-3</strain>
    </source>
</reference>
<evidence type="ECO:0000256" key="3">
    <source>
        <dbReference type="ARBA" id="ARBA00023242"/>
    </source>
</evidence>
<feature type="domain" description="Bromo" evidence="6">
    <location>
        <begin position="1257"/>
        <end position="1327"/>
    </location>
</feature>
<dbReference type="PANTHER" id="PTHR16500:SF3">
    <property type="entry name" value="BRCA2-INTERACTING TRANSCRIPTIONAL REPRESSOR EMSY"/>
    <property type="match status" value="1"/>
</dbReference>
<feature type="compositionally biased region" description="Polar residues" evidence="5">
    <location>
        <begin position="182"/>
        <end position="193"/>
    </location>
</feature>
<name>A0AAD9IVM3_9ANNE</name>
<proteinExistence type="predicted"/>